<feature type="region of interest" description="Disordered" evidence="7">
    <location>
        <begin position="1"/>
        <end position="72"/>
    </location>
</feature>
<evidence type="ECO:0000256" key="7">
    <source>
        <dbReference type="SAM" id="MobiDB-lite"/>
    </source>
</evidence>
<keyword evidence="5" id="KW-0539">Nucleus</keyword>
<name>A0A6A5K7D5_9PLEO</name>
<dbReference type="PANTHER" id="PTHR22928:SF3">
    <property type="entry name" value="TELOMERE-ASSOCIATED PROTEIN RIF1"/>
    <property type="match status" value="1"/>
</dbReference>
<evidence type="ECO:0000256" key="2">
    <source>
        <dbReference type="ARBA" id="ARBA00004574"/>
    </source>
</evidence>
<feature type="region of interest" description="Disordered" evidence="7">
    <location>
        <begin position="1105"/>
        <end position="1155"/>
    </location>
</feature>
<evidence type="ECO:0000256" key="6">
    <source>
        <dbReference type="ARBA" id="ARBA00023306"/>
    </source>
</evidence>
<dbReference type="OrthoDB" id="5399929at2759"/>
<reference evidence="9" key="1">
    <citation type="submission" date="2020-01" db="EMBL/GenBank/DDBJ databases">
        <authorList>
            <consortium name="DOE Joint Genome Institute"/>
            <person name="Haridas S."/>
            <person name="Albert R."/>
            <person name="Binder M."/>
            <person name="Bloem J."/>
            <person name="Labutti K."/>
            <person name="Salamov A."/>
            <person name="Andreopoulos B."/>
            <person name="Baker S.E."/>
            <person name="Barry K."/>
            <person name="Bills G."/>
            <person name="Bluhm B.H."/>
            <person name="Cannon C."/>
            <person name="Castanera R."/>
            <person name="Culley D.E."/>
            <person name="Daum C."/>
            <person name="Ezra D."/>
            <person name="Gonzalez J.B."/>
            <person name="Henrissat B."/>
            <person name="Kuo A."/>
            <person name="Liang C."/>
            <person name="Lipzen A."/>
            <person name="Lutzoni F."/>
            <person name="Magnuson J."/>
            <person name="Mondo S."/>
            <person name="Nolan M."/>
            <person name="Ohm R."/>
            <person name="Pangilinan J."/>
            <person name="Park H.-J."/>
            <person name="Ramirez L."/>
            <person name="Alfaro M."/>
            <person name="Sun H."/>
            <person name="Tritt A."/>
            <person name="Yoshinaga Y."/>
            <person name="Zwiers L.-H."/>
            <person name="Turgeon B.G."/>
            <person name="Goodwin S.B."/>
            <person name="Spatafora J.W."/>
            <person name="Crous P.W."/>
            <person name="Grigoriev I.V."/>
        </authorList>
    </citation>
    <scope>NUCLEOTIDE SEQUENCE</scope>
    <source>
        <strain evidence="9">P77</strain>
    </source>
</reference>
<keyword evidence="3" id="KW-0158">Chromosome</keyword>
<dbReference type="GO" id="GO:0000723">
    <property type="term" value="P:telomere maintenance"/>
    <property type="evidence" value="ECO:0007669"/>
    <property type="project" value="TreeGrafter"/>
</dbReference>
<feature type="region of interest" description="Disordered" evidence="7">
    <location>
        <begin position="1296"/>
        <end position="1315"/>
    </location>
</feature>
<evidence type="ECO:0000256" key="4">
    <source>
        <dbReference type="ARBA" id="ARBA00022895"/>
    </source>
</evidence>
<dbReference type="Pfam" id="PF12231">
    <property type="entry name" value="Rif1_N"/>
    <property type="match status" value="1"/>
</dbReference>
<evidence type="ECO:0000313" key="9">
    <source>
        <dbReference type="EMBL" id="KAF1833705.1"/>
    </source>
</evidence>
<feature type="compositionally biased region" description="Basic and acidic residues" evidence="7">
    <location>
        <begin position="1604"/>
        <end position="1624"/>
    </location>
</feature>
<evidence type="ECO:0000259" key="8">
    <source>
        <dbReference type="Pfam" id="PF12231"/>
    </source>
</evidence>
<feature type="compositionally biased region" description="Polar residues" evidence="7">
    <location>
        <begin position="1430"/>
        <end position="1440"/>
    </location>
</feature>
<evidence type="ECO:0000313" key="10">
    <source>
        <dbReference type="Proteomes" id="UP000800040"/>
    </source>
</evidence>
<keyword evidence="6" id="KW-0131">Cell cycle</keyword>
<feature type="compositionally biased region" description="Polar residues" evidence="7">
    <location>
        <begin position="1447"/>
        <end position="1472"/>
    </location>
</feature>
<feature type="domain" description="Telomere-associated protein Rif1 N-terminal" evidence="8">
    <location>
        <begin position="156"/>
        <end position="526"/>
    </location>
</feature>
<feature type="compositionally biased region" description="Basic and acidic residues" evidence="7">
    <location>
        <begin position="1113"/>
        <end position="1128"/>
    </location>
</feature>
<dbReference type="PANTHER" id="PTHR22928">
    <property type="entry name" value="TELOMERE-ASSOCIATED PROTEIN RIF1"/>
    <property type="match status" value="1"/>
</dbReference>
<dbReference type="Proteomes" id="UP000800040">
    <property type="component" value="Unassembled WGS sequence"/>
</dbReference>
<proteinExistence type="predicted"/>
<dbReference type="GO" id="GO:0005634">
    <property type="term" value="C:nucleus"/>
    <property type="evidence" value="ECO:0007669"/>
    <property type="project" value="UniProtKB-SubCell"/>
</dbReference>
<dbReference type="InterPro" id="IPR022031">
    <property type="entry name" value="Rif1_N"/>
</dbReference>
<accession>A0A6A5K7D5</accession>
<sequence length="1697" mass="189421">MVLSKFDSLPVRPPTPPKDEEDGGADETLQFLQDPFGEKPIPPRLKAAKTLPNTPEQSSSSDISIPSSSASTRKRVNFELQTCHIPTTKAVATSWTPTRSSPLRPLPQTRITKPLKSILKPSDGTPTPPPADAAAAAAHKFKTFAEMLESIVKQLTSSERSARVDAYHALQRTMQAYDKFPDDEALRQKMSLLTHFIRRDIEAPSPTGTGLDSQLIAQALKLLMALFRIKDLISAMDDDFCAFIVDRVICVASDSSMSKVVVNTHLAVLMQQSFRPKAVTPTRVEKVLDTLDTIHERITGYSVLAYRVRVYRKFIQQRPEVMVKHSERWVRHILKAFGSVQKDITQSALDTALSAAKSIGHDPHVAKAVLSVLNHVKSDGDTIATVLIHQLEQMLAGDNAALVPQIWAAVTGLLKGSFQSQMFSTMREWLGVFEKCLASEKELVKVHVNVAFCFALYSVDLAPDTTEAWTKMFLKIPLHQLQRERKTPMKRSEQDAISSGYFTLLYYALRPAAPFEQLDRYWTEFVVGLWTPLVQSSPNQHAIPACRVVSALLNGSRKPWNEHRALNLQPQLMVQRGELPLVGPKWVRKSITLVLQFVETLLDATIWTENREPEDEPVKTMWLTVVDSLVEASNKEVMASSETKEAMAHIINLLRRIWDRHTAKLALPQKKEDLWADKFCFLIETVVQKLGAFQFADKSLTRNDNDQFEVASTPSHRTRHLSTRISPLLYLIDLLVNKSEGRLADPVRLRAINLIIEPCFEAQNSRLSKLEFLRDCAATVHGSLGGLVASKFWAQIASLLDATIREQVPAIDERVSRPLGKEYELVVEVLRLGSASLLNRPHGHEVLSTLIDIVRREAGEGAVILAVIEKVSECIIQRTSDEDKITCLSYTSILLRNLKKQVSRKVLDQGRQNLWPSNPTTVRNPDFDPYVHLYGAIVSVGSAAYRDLNEDVEPTKEFLTALRVSIHNCSTSHLAVYLRKTQDMIRIWVEDSQKKMQSKDQSLKGLHREVVNLWGEINKAVERLPRKDSQVLLHLEPLITAGFLSKRRTIVNVSIATWNNTFGQEASLRYPSRLEQALRQLRSSAELSLPSLEVRKEDADNKLSFYDSDTSADEAKPAFKSPRVKESPFKISKSRCKSNSRSPAVPTPASRRVPTRQISKVRLRHDNSQIEFEPIVSSPTNPFNQESQILTERQKEMLDRQRLTTGIFAKMGAPSPQPEEVSSPMEIHSDALTADDLPDRACRTTPLKALAAIGSMDAFLGSSPTPHARRSTQKILSDDTIVATPTTARTIQLFPNEDLGSSPPRVGNDNNSKVTLSDSDVLVGSSFQYRQREDSHSMSFDDGTTVDEEALLDAVAQIDGLQPNSDLLTDTIMSELPSSTIDLQLTAQIDADMQTHVVSTNEPTEEAAPASNAEFVDAASHQHQSHVEEQGSQADTSSTSRVHDSFTKTSSVNGTPKAQSLRRSTRNSTGSPVQPPSGKKRKQKAKEEVSEKQTPCQQPVQPDEEGMLDNIIVASPKKPDKTQTQTKKRKSMSNASSNIVPGTKRKLNLRRSQSLLSQVENSQDVLVEDTPAPKRAKQKTGQDVSETRRLSHVQVSPRLPSSSSRRESLVGEPAEPTREPEHTQWRTPVGTPSRSFAERVILTPRSIINQLKSLKDFLFSAPQFVLGREEEREIDDALFDIRRQLHAAGARGEEKKE</sequence>
<dbReference type="SUPFAM" id="SSF48371">
    <property type="entry name" value="ARM repeat"/>
    <property type="match status" value="1"/>
</dbReference>
<keyword evidence="10" id="KW-1185">Reference proteome</keyword>
<dbReference type="InterPro" id="IPR016024">
    <property type="entry name" value="ARM-type_fold"/>
</dbReference>
<feature type="region of interest" description="Disordered" evidence="7">
    <location>
        <begin position="1417"/>
        <end position="1631"/>
    </location>
</feature>
<comment type="subcellular location">
    <subcellularLocation>
        <location evidence="2">Chromosome</location>
        <location evidence="2">Telomere</location>
    </subcellularLocation>
    <subcellularLocation>
        <location evidence="1">Nucleus</location>
    </subcellularLocation>
</comment>
<dbReference type="GO" id="GO:0140445">
    <property type="term" value="C:chromosome, telomeric repeat region"/>
    <property type="evidence" value="ECO:0007669"/>
    <property type="project" value="TreeGrafter"/>
</dbReference>
<evidence type="ECO:0000256" key="3">
    <source>
        <dbReference type="ARBA" id="ARBA00022454"/>
    </source>
</evidence>
<organism evidence="9 10">
    <name type="scientific">Decorospora gaudefroyi</name>
    <dbReference type="NCBI Taxonomy" id="184978"/>
    <lineage>
        <taxon>Eukaryota</taxon>
        <taxon>Fungi</taxon>
        <taxon>Dikarya</taxon>
        <taxon>Ascomycota</taxon>
        <taxon>Pezizomycotina</taxon>
        <taxon>Dothideomycetes</taxon>
        <taxon>Pleosporomycetidae</taxon>
        <taxon>Pleosporales</taxon>
        <taxon>Pleosporineae</taxon>
        <taxon>Pleosporaceae</taxon>
        <taxon>Decorospora</taxon>
    </lineage>
</organism>
<feature type="compositionally biased region" description="Low complexity" evidence="7">
    <location>
        <begin position="58"/>
        <end position="71"/>
    </location>
</feature>
<gene>
    <name evidence="9" type="ORF">BDW02DRAFT_631041</name>
</gene>
<keyword evidence="4" id="KW-0779">Telomere</keyword>
<protein>
    <recommendedName>
        <fullName evidence="8">Telomere-associated protein Rif1 N-terminal domain-containing protein</fullName>
    </recommendedName>
</protein>
<evidence type="ECO:0000256" key="5">
    <source>
        <dbReference type="ARBA" id="ARBA00023242"/>
    </source>
</evidence>
<evidence type="ECO:0000256" key="1">
    <source>
        <dbReference type="ARBA" id="ARBA00004123"/>
    </source>
</evidence>
<dbReference type="EMBL" id="ML975314">
    <property type="protein sequence ID" value="KAF1833705.1"/>
    <property type="molecule type" value="Genomic_DNA"/>
</dbReference>